<organism evidence="1 2">
    <name type="scientific">Nostoc sphaeroides CCNUC1</name>
    <dbReference type="NCBI Taxonomy" id="2653204"/>
    <lineage>
        <taxon>Bacteria</taxon>
        <taxon>Bacillati</taxon>
        <taxon>Cyanobacteriota</taxon>
        <taxon>Cyanophyceae</taxon>
        <taxon>Nostocales</taxon>
        <taxon>Nostocaceae</taxon>
        <taxon>Nostoc</taxon>
    </lineage>
</organism>
<gene>
    <name evidence="1" type="ORF">GXM_03956</name>
</gene>
<accession>A0A5P8W175</accession>
<dbReference type="KEGG" id="nsh:GXM_03956"/>
<dbReference type="Proteomes" id="UP000326678">
    <property type="component" value="Chromosome Gxm1"/>
</dbReference>
<reference evidence="1 2" key="1">
    <citation type="submission" date="2019-10" db="EMBL/GenBank/DDBJ databases">
        <title>Genomic and transcriptomic insights into the perfect genentic adaptation of a filamentous nitrogen-fixing cyanobacterium to rice fields.</title>
        <authorList>
            <person name="Chen Z."/>
        </authorList>
    </citation>
    <scope>NUCLEOTIDE SEQUENCE [LARGE SCALE GENOMIC DNA]</scope>
    <source>
        <strain evidence="1">CCNUC1</strain>
    </source>
</reference>
<dbReference type="RefSeq" id="WP_338115295.1">
    <property type="nucleotide sequence ID" value="NZ_CP045226.1"/>
</dbReference>
<sequence length="82" mass="9150">MSDRPLAVTNSTLSILITELSTECLKVQALVNQFQLTSLTANQQAEILAELLTAAVHLHNHCDEDFQTLIIEEMENLPDDQD</sequence>
<keyword evidence="2" id="KW-1185">Reference proteome</keyword>
<proteinExistence type="predicted"/>
<dbReference type="AlphaFoldDB" id="A0A5P8W175"/>
<protein>
    <submittedName>
        <fullName evidence="1">Uncharacterized protein</fullName>
    </submittedName>
</protein>
<evidence type="ECO:0000313" key="2">
    <source>
        <dbReference type="Proteomes" id="UP000326678"/>
    </source>
</evidence>
<evidence type="ECO:0000313" key="1">
    <source>
        <dbReference type="EMBL" id="QFS46475.1"/>
    </source>
</evidence>
<dbReference type="EMBL" id="CP045226">
    <property type="protein sequence ID" value="QFS46475.1"/>
    <property type="molecule type" value="Genomic_DNA"/>
</dbReference>
<name>A0A5P8W175_9NOSO</name>